<dbReference type="InterPro" id="IPR000757">
    <property type="entry name" value="Beta-glucanase-like"/>
</dbReference>
<dbReference type="InterPro" id="IPR013320">
    <property type="entry name" value="ConA-like_dom_sf"/>
</dbReference>
<dbReference type="EMBL" id="BOMN01000087">
    <property type="protein sequence ID" value="GIE23095.1"/>
    <property type="molecule type" value="Genomic_DNA"/>
</dbReference>
<name>A0ABQ3ZWY2_9ACTN</name>
<feature type="domain" description="GH16" evidence="3">
    <location>
        <begin position="18"/>
        <end position="296"/>
    </location>
</feature>
<sequence length="554" mass="56413">MLAAVLLPTAIATAVPQVAHAAVPAPPAGFTLTWSDDFNGAAGTGIDQSLWKYDTGPGSSFGTGEIETMTSSTSNVYYDGGGHLVLQALHSGSDPRSGWTSGRVETQAATFGAAAGGVVRMESVLQQPNVTTANGAGYWPAFWMLGAPLRSGVTWPKSGEVDIMEDINGRSSVFSTIHCGVNPGGPCNESTGIGSGERACSGCQTGFHDYAVEIDRSTSPEEIRFYLDGANFYTVKATAVDATTWADAIDHPFFIIYDLAIGGGFPDAFGGGPTAATVSGGKLIIDSVAVYNKGGGGGGSVTGQTLTGPGGKCVDVAGDDTGSDGTAVQLWDCQSGAKDQHWTWNGQSLQTLGKCLDIAGGASAAGTKLQLATCNSGGYQSWVTQPDGSLKNPASGRCADSPNGATANGTRLQIWDCNGAAAQKFAIGTPIYGPGGKCVDVAGDDTGGDGTAVQLWDCQQATAADQKWTFNGQTLRTLGKCLDIAGGTSTAGTKLQLATCNSGGYQNWVVNADGSLSNPASGRCVDSPNGATANGTRLQIWDCNGAAAQKFSLA</sequence>
<evidence type="ECO:0000256" key="2">
    <source>
        <dbReference type="SAM" id="SignalP"/>
    </source>
</evidence>
<dbReference type="Gene3D" id="2.60.120.200">
    <property type="match status" value="1"/>
</dbReference>
<dbReference type="SMART" id="SM00458">
    <property type="entry name" value="RICIN"/>
    <property type="match status" value="2"/>
</dbReference>
<dbReference type="Gene3D" id="2.80.10.50">
    <property type="match status" value="4"/>
</dbReference>
<dbReference type="PANTHER" id="PTHR10963:SF55">
    <property type="entry name" value="GLYCOSIDE HYDROLASE FAMILY 16 PROTEIN"/>
    <property type="match status" value="1"/>
</dbReference>
<dbReference type="PROSITE" id="PS50231">
    <property type="entry name" value="RICIN_B_LECTIN"/>
    <property type="match status" value="2"/>
</dbReference>
<keyword evidence="2" id="KW-0732">Signal</keyword>
<gene>
    <name evidence="4" type="ORF">Ahu01nite_061970</name>
</gene>
<evidence type="ECO:0000313" key="4">
    <source>
        <dbReference type="EMBL" id="GIE23095.1"/>
    </source>
</evidence>
<dbReference type="RefSeq" id="WP_239159267.1">
    <property type="nucleotide sequence ID" value="NZ_BAAATV010000014.1"/>
</dbReference>
<dbReference type="Pfam" id="PF26113">
    <property type="entry name" value="GH16_XgeA"/>
    <property type="match status" value="1"/>
</dbReference>
<evidence type="ECO:0000256" key="1">
    <source>
        <dbReference type="ARBA" id="ARBA00006865"/>
    </source>
</evidence>
<protein>
    <recommendedName>
        <fullName evidence="3">GH16 domain-containing protein</fullName>
    </recommendedName>
</protein>
<dbReference type="Proteomes" id="UP000603200">
    <property type="component" value="Unassembled WGS sequence"/>
</dbReference>
<feature type="chain" id="PRO_5047282261" description="GH16 domain-containing protein" evidence="2">
    <location>
        <begin position="22"/>
        <end position="554"/>
    </location>
</feature>
<proteinExistence type="inferred from homology"/>
<dbReference type="Pfam" id="PF00652">
    <property type="entry name" value="Ricin_B_lectin"/>
    <property type="match status" value="2"/>
</dbReference>
<dbReference type="InterPro" id="IPR000772">
    <property type="entry name" value="Ricin_B_lectin"/>
</dbReference>
<dbReference type="CDD" id="cd02182">
    <property type="entry name" value="GH16_Strep_laminarinase_like"/>
    <property type="match status" value="1"/>
</dbReference>
<dbReference type="InterPro" id="IPR050546">
    <property type="entry name" value="Glycosyl_Hydrlase_16"/>
</dbReference>
<accession>A0ABQ3ZWY2</accession>
<feature type="signal peptide" evidence="2">
    <location>
        <begin position="1"/>
        <end position="21"/>
    </location>
</feature>
<dbReference type="CDD" id="cd23451">
    <property type="entry name" value="beta-trefoil_Ricin_laminarinase"/>
    <property type="match status" value="2"/>
</dbReference>
<evidence type="ECO:0000313" key="5">
    <source>
        <dbReference type="Proteomes" id="UP000603200"/>
    </source>
</evidence>
<dbReference type="PANTHER" id="PTHR10963">
    <property type="entry name" value="GLYCOSYL HYDROLASE-RELATED"/>
    <property type="match status" value="1"/>
</dbReference>
<evidence type="ECO:0000259" key="3">
    <source>
        <dbReference type="PROSITE" id="PS51762"/>
    </source>
</evidence>
<dbReference type="PROSITE" id="PS51762">
    <property type="entry name" value="GH16_2"/>
    <property type="match status" value="1"/>
</dbReference>
<organism evidence="4 5">
    <name type="scientific">Winogradskya humida</name>
    <dbReference type="NCBI Taxonomy" id="113566"/>
    <lineage>
        <taxon>Bacteria</taxon>
        <taxon>Bacillati</taxon>
        <taxon>Actinomycetota</taxon>
        <taxon>Actinomycetes</taxon>
        <taxon>Micromonosporales</taxon>
        <taxon>Micromonosporaceae</taxon>
        <taxon>Winogradskya</taxon>
    </lineage>
</organism>
<reference evidence="4 5" key="1">
    <citation type="submission" date="2021-01" db="EMBL/GenBank/DDBJ databases">
        <title>Whole genome shotgun sequence of Actinoplanes humidus NBRC 14915.</title>
        <authorList>
            <person name="Komaki H."/>
            <person name="Tamura T."/>
        </authorList>
    </citation>
    <scope>NUCLEOTIDE SEQUENCE [LARGE SCALE GENOMIC DNA]</scope>
    <source>
        <strain evidence="4 5">NBRC 14915</strain>
    </source>
</reference>
<dbReference type="InterPro" id="IPR035992">
    <property type="entry name" value="Ricin_B-like_lectins"/>
</dbReference>
<keyword evidence="5" id="KW-1185">Reference proteome</keyword>
<dbReference type="SUPFAM" id="SSF50370">
    <property type="entry name" value="Ricin B-like lectins"/>
    <property type="match status" value="2"/>
</dbReference>
<comment type="caution">
    <text evidence="4">The sequence shown here is derived from an EMBL/GenBank/DDBJ whole genome shotgun (WGS) entry which is preliminary data.</text>
</comment>
<comment type="similarity">
    <text evidence="1">Belongs to the glycosyl hydrolase 16 family.</text>
</comment>
<dbReference type="SUPFAM" id="SSF49899">
    <property type="entry name" value="Concanavalin A-like lectins/glucanases"/>
    <property type="match status" value="1"/>
</dbReference>